<protein>
    <submittedName>
        <fullName evidence="2">Uncharacterized protein</fullName>
    </submittedName>
</protein>
<comment type="caution">
    <text evidence="2">The sequence shown here is derived from an EMBL/GenBank/DDBJ whole genome shotgun (WGS) entry which is preliminary data.</text>
</comment>
<feature type="non-terminal residue" evidence="2">
    <location>
        <position position="1"/>
    </location>
</feature>
<dbReference type="AlphaFoldDB" id="A0AAV2RYZ9"/>
<feature type="non-terminal residue" evidence="2">
    <location>
        <position position="110"/>
    </location>
</feature>
<accession>A0AAV2RYZ9</accession>
<feature type="compositionally biased region" description="Basic and acidic residues" evidence="1">
    <location>
        <begin position="88"/>
        <end position="110"/>
    </location>
</feature>
<feature type="compositionally biased region" description="Low complexity" evidence="1">
    <location>
        <begin position="17"/>
        <end position="37"/>
    </location>
</feature>
<keyword evidence="3" id="KW-1185">Reference proteome</keyword>
<dbReference type="EMBL" id="CAXKWB010035996">
    <property type="protein sequence ID" value="CAL4147513.1"/>
    <property type="molecule type" value="Genomic_DNA"/>
</dbReference>
<gene>
    <name evidence="2" type="ORF">MNOR_LOCUS30060</name>
</gene>
<evidence type="ECO:0000313" key="2">
    <source>
        <dbReference type="EMBL" id="CAL4147513.1"/>
    </source>
</evidence>
<proteinExistence type="predicted"/>
<reference evidence="2 3" key="1">
    <citation type="submission" date="2024-05" db="EMBL/GenBank/DDBJ databases">
        <authorList>
            <person name="Wallberg A."/>
        </authorList>
    </citation>
    <scope>NUCLEOTIDE SEQUENCE [LARGE SCALE GENOMIC DNA]</scope>
</reference>
<organism evidence="2 3">
    <name type="scientific">Meganyctiphanes norvegica</name>
    <name type="common">Northern krill</name>
    <name type="synonym">Thysanopoda norvegica</name>
    <dbReference type="NCBI Taxonomy" id="48144"/>
    <lineage>
        <taxon>Eukaryota</taxon>
        <taxon>Metazoa</taxon>
        <taxon>Ecdysozoa</taxon>
        <taxon>Arthropoda</taxon>
        <taxon>Crustacea</taxon>
        <taxon>Multicrustacea</taxon>
        <taxon>Malacostraca</taxon>
        <taxon>Eumalacostraca</taxon>
        <taxon>Eucarida</taxon>
        <taxon>Euphausiacea</taxon>
        <taxon>Euphausiidae</taxon>
        <taxon>Meganyctiphanes</taxon>
    </lineage>
</organism>
<sequence length="110" mass="12663">QRSRSRGRTMERRDSSQARATSRSSNSSRRASPSPRRQSTDWDRDSIRSISSEEVTEGQINDWGTPLEWPKSENKKGTRQRSRSQSINKEEKTGEEVELSVRVREPASNQ</sequence>
<name>A0AAV2RYZ9_MEGNR</name>
<feature type="compositionally biased region" description="Basic and acidic residues" evidence="1">
    <location>
        <begin position="38"/>
        <end position="47"/>
    </location>
</feature>
<evidence type="ECO:0000313" key="3">
    <source>
        <dbReference type="Proteomes" id="UP001497623"/>
    </source>
</evidence>
<feature type="region of interest" description="Disordered" evidence="1">
    <location>
        <begin position="1"/>
        <end position="110"/>
    </location>
</feature>
<evidence type="ECO:0000256" key="1">
    <source>
        <dbReference type="SAM" id="MobiDB-lite"/>
    </source>
</evidence>
<dbReference type="Proteomes" id="UP001497623">
    <property type="component" value="Unassembled WGS sequence"/>
</dbReference>